<protein>
    <submittedName>
        <fullName evidence="9">2-octaprenyl-6-methoxyphenyl hydroxylase</fullName>
        <ecNumber evidence="9">1.14.13.-</ecNumber>
    </submittedName>
</protein>
<comment type="pathway">
    <text evidence="2">Cofactor biosynthesis; ubiquinone biosynthesis.</text>
</comment>
<dbReference type="PANTHER" id="PTHR43876:SF8">
    <property type="entry name" value="2-OCTAPRENYL-6-METHOXYPHENOL HYDROXYLASE"/>
    <property type="match status" value="1"/>
</dbReference>
<evidence type="ECO:0000313" key="10">
    <source>
        <dbReference type="Proteomes" id="UP001595892"/>
    </source>
</evidence>
<proteinExistence type="inferred from homology"/>
<dbReference type="InterPro" id="IPR010971">
    <property type="entry name" value="UbiH/COQ6"/>
</dbReference>
<evidence type="ECO:0000259" key="8">
    <source>
        <dbReference type="Pfam" id="PF01494"/>
    </source>
</evidence>
<dbReference type="GO" id="GO:0016491">
    <property type="term" value="F:oxidoreductase activity"/>
    <property type="evidence" value="ECO:0007669"/>
    <property type="project" value="UniProtKB-KW"/>
</dbReference>
<evidence type="ECO:0000256" key="4">
    <source>
        <dbReference type="ARBA" id="ARBA00022630"/>
    </source>
</evidence>
<comment type="similarity">
    <text evidence="3">Belongs to the UbiH/COQ6 family.</text>
</comment>
<keyword evidence="4" id="KW-0285">Flavoprotein</keyword>
<evidence type="ECO:0000256" key="7">
    <source>
        <dbReference type="ARBA" id="ARBA00023033"/>
    </source>
</evidence>
<dbReference type="InterPro" id="IPR002938">
    <property type="entry name" value="FAD-bd"/>
</dbReference>
<reference evidence="10" key="1">
    <citation type="journal article" date="2019" name="Int. J. Syst. Evol. Microbiol.">
        <title>The Global Catalogue of Microorganisms (GCM) 10K type strain sequencing project: providing services to taxonomists for standard genome sequencing and annotation.</title>
        <authorList>
            <consortium name="The Broad Institute Genomics Platform"/>
            <consortium name="The Broad Institute Genome Sequencing Center for Infectious Disease"/>
            <person name="Wu L."/>
            <person name="Ma J."/>
        </authorList>
    </citation>
    <scope>NUCLEOTIDE SEQUENCE [LARGE SCALE GENOMIC DNA]</scope>
    <source>
        <strain evidence="10">CGMCC 1.13574</strain>
    </source>
</reference>
<dbReference type="NCBIfam" id="NF004356">
    <property type="entry name" value="PRK05732.1"/>
    <property type="match status" value="1"/>
</dbReference>
<sequence>MTHDFADVAFDVLIVGGGLVGASLACALDGRGLRIGLVEAEPAAALAAPPPTFDQRNLALAAASVEILERLGVWPAVRGGGAPIRHIHVSRAGDFGAVRLDAETYGRADFGRVVVAHDLGIALETRLGQLRDVVRLRPARVTAVHAPADGCRTVELETPEGPRRIATRLVVGADGTRSGVREALGIGVERHDYRQTLIVCSAAAERAPDGRAWERFGPQGPTALLPRPDGRYGAVCGVPADEAARMLALDDADYLDVLQSRAGWRAGRLTAVGSRVGYPLQRCVAQALHAPRAVLVGNAAQTIHPIGAQGFNLGLRDAVALAARLAGGSDPGDAALLATYAAERAGDRSRTLAFSDGLARITSNPSRLLGLLRGLGMLAVDLLPPLRDPLVAGAMGYRPTGEPG</sequence>
<dbReference type="Pfam" id="PF01494">
    <property type="entry name" value="FAD_binding_3"/>
    <property type="match status" value="1"/>
</dbReference>
<evidence type="ECO:0000256" key="2">
    <source>
        <dbReference type="ARBA" id="ARBA00004749"/>
    </source>
</evidence>
<dbReference type="EC" id="1.14.13.-" evidence="9"/>
<name>A0ABV9NNC6_9GAMM</name>
<dbReference type="NCBIfam" id="TIGR01988">
    <property type="entry name" value="Ubi-OHases"/>
    <property type="match status" value="1"/>
</dbReference>
<dbReference type="SUPFAM" id="SSF51905">
    <property type="entry name" value="FAD/NAD(P)-binding domain"/>
    <property type="match status" value="1"/>
</dbReference>
<comment type="caution">
    <text evidence="9">The sequence shown here is derived from an EMBL/GenBank/DDBJ whole genome shotgun (WGS) entry which is preliminary data.</text>
</comment>
<comment type="cofactor">
    <cofactor evidence="1">
        <name>FAD</name>
        <dbReference type="ChEBI" id="CHEBI:57692"/>
    </cofactor>
</comment>
<keyword evidence="10" id="KW-1185">Reference proteome</keyword>
<dbReference type="PRINTS" id="PR00420">
    <property type="entry name" value="RNGMNOXGNASE"/>
</dbReference>
<dbReference type="Gene3D" id="3.50.50.60">
    <property type="entry name" value="FAD/NAD(P)-binding domain"/>
    <property type="match status" value="2"/>
</dbReference>
<keyword evidence="5" id="KW-0274">FAD</keyword>
<evidence type="ECO:0000313" key="9">
    <source>
        <dbReference type="EMBL" id="MFC4729651.1"/>
    </source>
</evidence>
<dbReference type="InterPro" id="IPR036188">
    <property type="entry name" value="FAD/NAD-bd_sf"/>
</dbReference>
<accession>A0ABV9NNC6</accession>
<organism evidence="9 10">
    <name type="scientific">Coralloluteibacterium thermophilum</name>
    <dbReference type="NCBI Taxonomy" id="2707049"/>
    <lineage>
        <taxon>Bacteria</taxon>
        <taxon>Pseudomonadati</taxon>
        <taxon>Pseudomonadota</taxon>
        <taxon>Gammaproteobacteria</taxon>
        <taxon>Lysobacterales</taxon>
        <taxon>Lysobacteraceae</taxon>
        <taxon>Coralloluteibacterium</taxon>
    </lineage>
</organism>
<evidence type="ECO:0000256" key="5">
    <source>
        <dbReference type="ARBA" id="ARBA00022827"/>
    </source>
</evidence>
<dbReference type="Proteomes" id="UP001595892">
    <property type="component" value="Unassembled WGS sequence"/>
</dbReference>
<gene>
    <name evidence="9" type="primary">ubiH</name>
    <name evidence="9" type="synonym">visB</name>
    <name evidence="9" type="ORF">ACFO3Q_15895</name>
</gene>
<evidence type="ECO:0000256" key="3">
    <source>
        <dbReference type="ARBA" id="ARBA00005349"/>
    </source>
</evidence>
<evidence type="ECO:0000256" key="6">
    <source>
        <dbReference type="ARBA" id="ARBA00023002"/>
    </source>
</evidence>
<dbReference type="EMBL" id="JBHSGG010000048">
    <property type="protein sequence ID" value="MFC4729651.1"/>
    <property type="molecule type" value="Genomic_DNA"/>
</dbReference>
<evidence type="ECO:0000256" key="1">
    <source>
        <dbReference type="ARBA" id="ARBA00001974"/>
    </source>
</evidence>
<keyword evidence="7" id="KW-0503">Monooxygenase</keyword>
<feature type="domain" description="FAD-binding" evidence="8">
    <location>
        <begin position="11"/>
        <end position="345"/>
    </location>
</feature>
<dbReference type="RefSeq" id="WP_377005713.1">
    <property type="nucleotide sequence ID" value="NZ_JBHSGG010000048.1"/>
</dbReference>
<dbReference type="InterPro" id="IPR051205">
    <property type="entry name" value="UbiH/COQ6_monooxygenase"/>
</dbReference>
<dbReference type="PANTHER" id="PTHR43876">
    <property type="entry name" value="UBIQUINONE BIOSYNTHESIS MONOOXYGENASE COQ6, MITOCHONDRIAL"/>
    <property type="match status" value="1"/>
</dbReference>
<keyword evidence="6 9" id="KW-0560">Oxidoreductase</keyword>